<dbReference type="SUPFAM" id="SSF56645">
    <property type="entry name" value="Acyl-CoA dehydrogenase NM domain-like"/>
    <property type="match status" value="1"/>
</dbReference>
<keyword evidence="1" id="KW-0560">Oxidoreductase</keyword>
<evidence type="ECO:0000259" key="4">
    <source>
        <dbReference type="Pfam" id="PF08028"/>
    </source>
</evidence>
<organism evidence="5 6">
    <name type="scientific">Sphingobium yanoikuyae</name>
    <name type="common">Sphingomonas yanoikuyae</name>
    <dbReference type="NCBI Taxonomy" id="13690"/>
    <lineage>
        <taxon>Bacteria</taxon>
        <taxon>Pseudomonadati</taxon>
        <taxon>Pseudomonadota</taxon>
        <taxon>Alphaproteobacteria</taxon>
        <taxon>Sphingomonadales</taxon>
        <taxon>Sphingomonadaceae</taxon>
        <taxon>Sphingobium</taxon>
    </lineage>
</organism>
<dbReference type="InterPro" id="IPR013786">
    <property type="entry name" value="AcylCoA_DH/ox_N"/>
</dbReference>
<protein>
    <submittedName>
        <fullName evidence="5">Flavin-dependent monooxygenase</fullName>
    </submittedName>
</protein>
<dbReference type="GO" id="GO:0003995">
    <property type="term" value="F:acyl-CoA dehydrogenase activity"/>
    <property type="evidence" value="ECO:0007669"/>
    <property type="project" value="TreeGrafter"/>
</dbReference>
<dbReference type="EMBL" id="CP053021">
    <property type="protein sequence ID" value="QJR03077.1"/>
    <property type="molecule type" value="Genomic_DNA"/>
</dbReference>
<dbReference type="PANTHER" id="PTHR48083">
    <property type="entry name" value="MEDIUM-CHAIN SPECIFIC ACYL-COA DEHYDROGENASE, MITOCHONDRIAL-RELATED"/>
    <property type="match status" value="1"/>
</dbReference>
<dbReference type="Gene3D" id="1.20.140.10">
    <property type="entry name" value="Butyryl-CoA Dehydrogenase, subunit A, domain 3"/>
    <property type="match status" value="1"/>
</dbReference>
<evidence type="ECO:0000259" key="3">
    <source>
        <dbReference type="Pfam" id="PF02771"/>
    </source>
</evidence>
<dbReference type="PIRSF" id="PIRSF016578">
    <property type="entry name" value="HsaA"/>
    <property type="match status" value="1"/>
</dbReference>
<dbReference type="InterPro" id="IPR046373">
    <property type="entry name" value="Acyl-CoA_Oxase/DH_mid-dom_sf"/>
</dbReference>
<dbReference type="GO" id="GO:0004497">
    <property type="term" value="F:monooxygenase activity"/>
    <property type="evidence" value="ECO:0007669"/>
    <property type="project" value="UniProtKB-KW"/>
</dbReference>
<dbReference type="InterPro" id="IPR050741">
    <property type="entry name" value="Acyl-CoA_dehydrogenase"/>
</dbReference>
<dbReference type="PANTHER" id="PTHR48083:SF5">
    <property type="entry name" value="NRGC PROTEIN"/>
    <property type="match status" value="1"/>
</dbReference>
<dbReference type="Gene3D" id="2.40.110.10">
    <property type="entry name" value="Butyryl-CoA Dehydrogenase, subunit A, domain 2"/>
    <property type="match status" value="1"/>
</dbReference>
<dbReference type="GO" id="GO:0005737">
    <property type="term" value="C:cytoplasm"/>
    <property type="evidence" value="ECO:0007669"/>
    <property type="project" value="TreeGrafter"/>
</dbReference>
<gene>
    <name evidence="5" type="ORF">HH800_13385</name>
</gene>
<reference evidence="5 6" key="1">
    <citation type="submission" date="2020-04" db="EMBL/GenBank/DDBJ databases">
        <title>The Whole Genome Analysis of High salt-tolerant Sphingobium yanoikuyae YC-XJ2 with Aryl organophosphorus flame retardants (aryl-OPFRs)-degrading capacity and characteristics of Related phosphotriesterase.</title>
        <authorList>
            <person name="Li X."/>
        </authorList>
    </citation>
    <scope>NUCLEOTIDE SEQUENCE [LARGE SCALE GENOMIC DNA]</scope>
    <source>
        <strain evidence="5 6">YC-XJ2</strain>
    </source>
</reference>
<dbReference type="Pfam" id="PF02771">
    <property type="entry name" value="Acyl-CoA_dh_N"/>
    <property type="match status" value="1"/>
</dbReference>
<dbReference type="GO" id="GO:0033539">
    <property type="term" value="P:fatty acid beta-oxidation using acyl-CoA dehydrogenase"/>
    <property type="evidence" value="ECO:0007669"/>
    <property type="project" value="TreeGrafter"/>
</dbReference>
<proteinExistence type="inferred from homology"/>
<dbReference type="InterPro" id="IPR037069">
    <property type="entry name" value="AcylCoA_DH/ox_N_sf"/>
</dbReference>
<dbReference type="Proteomes" id="UP000502611">
    <property type="component" value="Chromosome"/>
</dbReference>
<feature type="domain" description="Acyl-CoA dehydrogenase C-terminal" evidence="4">
    <location>
        <begin position="236"/>
        <end position="367"/>
    </location>
</feature>
<name>A0A6M4GBN5_SPHYA</name>
<sequence length="388" mass="40516">MNALNALSGRSAAETPGIAPIGEELIASFRARRQEIAALGQLPADIVAELRRLGVYRALVSTRYGGLEVSPATFLKLIERLSEADGSIGWVASFGVSSMYLASLPTGTLAKVYADGPDVIFAGALFPPQAAAKVEGGLKVSGRWKFGSGSTGADIIGVGVKVEGEKGGLPRMAVMPASSVAIERNWDVIGLQGTGSHDLVVDEVVVPEEWTFIRGGAPTLDTPLYRYPSMAFAAQVLAIVGVGVARAALDEITQMAGGRASITGAPVLADRAYVQTEIAKAEAKLRSARVFFYEATEDVWATLCAGDPASLKQTGLLRLASSHVARIGCEVAQTAFMLSGTTGIYNDHPLAAYVHDAMVVAQHAFLSEGTFASAGRVLLGLDNPPGFP</sequence>
<accession>A0A6M4GBN5</accession>
<dbReference type="Pfam" id="PF08028">
    <property type="entry name" value="Acyl-CoA_dh_2"/>
    <property type="match status" value="1"/>
</dbReference>
<dbReference type="GO" id="GO:0050660">
    <property type="term" value="F:flavin adenine dinucleotide binding"/>
    <property type="evidence" value="ECO:0007669"/>
    <property type="project" value="InterPro"/>
</dbReference>
<dbReference type="SUPFAM" id="SSF47203">
    <property type="entry name" value="Acyl-CoA dehydrogenase C-terminal domain-like"/>
    <property type="match status" value="1"/>
</dbReference>
<evidence type="ECO:0000256" key="1">
    <source>
        <dbReference type="ARBA" id="ARBA00023002"/>
    </source>
</evidence>
<dbReference type="AlphaFoldDB" id="A0A6M4GBN5"/>
<dbReference type="RefSeq" id="WP_169861375.1">
    <property type="nucleotide sequence ID" value="NZ_CP053021.1"/>
</dbReference>
<dbReference type="InterPro" id="IPR013107">
    <property type="entry name" value="Acyl-CoA_DH_C"/>
</dbReference>
<evidence type="ECO:0000256" key="2">
    <source>
        <dbReference type="ARBA" id="ARBA00049661"/>
    </source>
</evidence>
<dbReference type="InterPro" id="IPR036250">
    <property type="entry name" value="AcylCo_DH-like_C"/>
</dbReference>
<evidence type="ECO:0000313" key="5">
    <source>
        <dbReference type="EMBL" id="QJR03077.1"/>
    </source>
</evidence>
<dbReference type="InterPro" id="IPR009100">
    <property type="entry name" value="AcylCoA_DH/oxidase_NM_dom_sf"/>
</dbReference>
<feature type="domain" description="Acyl-CoA dehydrogenase/oxidase N-terminal" evidence="3">
    <location>
        <begin position="32"/>
        <end position="96"/>
    </location>
</feature>
<keyword evidence="5" id="KW-0503">Monooxygenase</keyword>
<evidence type="ECO:0000313" key="6">
    <source>
        <dbReference type="Proteomes" id="UP000502611"/>
    </source>
</evidence>
<comment type="similarity">
    <text evidence="2">Belongs to the HpaH/HsaA monooxygenase family.</text>
</comment>
<dbReference type="Gene3D" id="1.10.540.10">
    <property type="entry name" value="Acyl-CoA dehydrogenase/oxidase, N-terminal domain"/>
    <property type="match status" value="1"/>
</dbReference>